<evidence type="ECO:0000259" key="2">
    <source>
        <dbReference type="SMART" id="SM01013"/>
    </source>
</evidence>
<dbReference type="Pfam" id="PF08672">
    <property type="entry name" value="ANAPC2"/>
    <property type="match status" value="1"/>
</dbReference>
<dbReference type="InterPro" id="IPR044554">
    <property type="entry name" value="ANAPC2"/>
</dbReference>
<dbReference type="SUPFAM" id="SSF75632">
    <property type="entry name" value="Cullin homology domain"/>
    <property type="match status" value="1"/>
</dbReference>
<organism evidence="3 4">
    <name type="scientific">Amphibalanus amphitrite</name>
    <name type="common">Striped barnacle</name>
    <name type="synonym">Balanus amphitrite</name>
    <dbReference type="NCBI Taxonomy" id="1232801"/>
    <lineage>
        <taxon>Eukaryota</taxon>
        <taxon>Metazoa</taxon>
        <taxon>Ecdysozoa</taxon>
        <taxon>Arthropoda</taxon>
        <taxon>Crustacea</taxon>
        <taxon>Multicrustacea</taxon>
        <taxon>Cirripedia</taxon>
        <taxon>Thoracica</taxon>
        <taxon>Thoracicalcarea</taxon>
        <taxon>Balanomorpha</taxon>
        <taxon>Balanoidea</taxon>
        <taxon>Balanidae</taxon>
        <taxon>Amphibalaninae</taxon>
        <taxon>Amphibalanus</taxon>
    </lineage>
</organism>
<reference evidence="3 4" key="1">
    <citation type="submission" date="2019-07" db="EMBL/GenBank/DDBJ databases">
        <title>Draft genome assembly of a fouling barnacle, Amphibalanus amphitrite (Darwin, 1854): The first reference genome for Thecostraca.</title>
        <authorList>
            <person name="Kim W."/>
        </authorList>
    </citation>
    <scope>NUCLEOTIDE SEQUENCE [LARGE SCALE GENOMIC DNA]</scope>
    <source>
        <strain evidence="3">SNU_AA5</strain>
        <tissue evidence="3">Soma without cirri and trophi</tissue>
    </source>
</reference>
<feature type="compositionally biased region" description="Basic and acidic residues" evidence="1">
    <location>
        <begin position="18"/>
        <end position="27"/>
    </location>
</feature>
<sequence>MLKDLFNSHRINWHIHSEESRRLRRQTEPPPAAPAAPDSFPVHSLILSAQFWPDFREETLALPESYERCLEEYTPAELGQVMKVPVSALRRKVAFWLSQGVLTEPSPDHYRLNDGAAAAAAAAASGGEPAALLEDDADSPMTSTEDQKERDLEVFWNYIVGMLTNLASLPLERIQAMLRLFAMDGAEQCSTQELRAFLDKKVKQHKLLFSGGLYRLPKP</sequence>
<feature type="domain" description="Anaphase-promoting complex subunit 2 C-terminal" evidence="2">
    <location>
        <begin position="158"/>
        <end position="216"/>
    </location>
</feature>
<protein>
    <submittedName>
        <fullName evidence="3">Anaphase-promoting complex subunit 2</fullName>
    </submittedName>
</protein>
<name>A0A6A4V6D3_AMPAM</name>
<dbReference type="PANTHER" id="PTHR45957:SF1">
    <property type="entry name" value="ANAPHASE-PROMOTING COMPLEX SUBUNIT 2"/>
    <property type="match status" value="1"/>
</dbReference>
<dbReference type="GO" id="GO:0070979">
    <property type="term" value="P:protein K11-linked ubiquitination"/>
    <property type="evidence" value="ECO:0007669"/>
    <property type="project" value="TreeGrafter"/>
</dbReference>
<evidence type="ECO:0000313" key="3">
    <source>
        <dbReference type="EMBL" id="KAF0288739.1"/>
    </source>
</evidence>
<dbReference type="InterPro" id="IPR036390">
    <property type="entry name" value="WH_DNA-bd_sf"/>
</dbReference>
<dbReference type="GO" id="GO:0005680">
    <property type="term" value="C:anaphase-promoting complex"/>
    <property type="evidence" value="ECO:0007669"/>
    <property type="project" value="TreeGrafter"/>
</dbReference>
<evidence type="ECO:0000256" key="1">
    <source>
        <dbReference type="SAM" id="MobiDB-lite"/>
    </source>
</evidence>
<dbReference type="AlphaFoldDB" id="A0A6A4V6D3"/>
<dbReference type="SUPFAM" id="SSF46785">
    <property type="entry name" value="Winged helix' DNA-binding domain"/>
    <property type="match status" value="1"/>
</dbReference>
<dbReference type="Proteomes" id="UP000440578">
    <property type="component" value="Unassembled WGS sequence"/>
</dbReference>
<proteinExistence type="predicted"/>
<accession>A0A6A4V6D3</accession>
<dbReference type="OrthoDB" id="5581181at2759"/>
<dbReference type="Gene3D" id="1.10.10.10">
    <property type="entry name" value="Winged helix-like DNA-binding domain superfamily/Winged helix DNA-binding domain"/>
    <property type="match status" value="1"/>
</dbReference>
<feature type="region of interest" description="Disordered" evidence="1">
    <location>
        <begin position="18"/>
        <end position="39"/>
    </location>
</feature>
<gene>
    <name evidence="3" type="primary">Anapc2</name>
    <name evidence="3" type="ORF">FJT64_012895</name>
</gene>
<dbReference type="EMBL" id="VIIS01002082">
    <property type="protein sequence ID" value="KAF0288739.1"/>
    <property type="molecule type" value="Genomic_DNA"/>
</dbReference>
<dbReference type="GO" id="GO:0007091">
    <property type="term" value="P:metaphase/anaphase transition of mitotic cell cycle"/>
    <property type="evidence" value="ECO:0007669"/>
    <property type="project" value="TreeGrafter"/>
</dbReference>
<dbReference type="InterPro" id="IPR036388">
    <property type="entry name" value="WH-like_DNA-bd_sf"/>
</dbReference>
<keyword evidence="4" id="KW-1185">Reference proteome</keyword>
<dbReference type="PANTHER" id="PTHR45957">
    <property type="entry name" value="ANAPHASE-PROMOTING COMPLEX SUBUNIT 2"/>
    <property type="match status" value="1"/>
</dbReference>
<dbReference type="SMART" id="SM01013">
    <property type="entry name" value="APC2"/>
    <property type="match status" value="1"/>
</dbReference>
<dbReference type="InterPro" id="IPR036317">
    <property type="entry name" value="Cullin_homology_sf"/>
</dbReference>
<comment type="caution">
    <text evidence="3">The sequence shown here is derived from an EMBL/GenBank/DDBJ whole genome shotgun (WGS) entry which is preliminary data.</text>
</comment>
<evidence type="ECO:0000313" key="4">
    <source>
        <dbReference type="Proteomes" id="UP000440578"/>
    </source>
</evidence>
<dbReference type="InterPro" id="IPR014786">
    <property type="entry name" value="ANAPC2_C"/>
</dbReference>